<evidence type="ECO:0000256" key="1">
    <source>
        <dbReference type="SAM" id="MobiDB-lite"/>
    </source>
</evidence>
<evidence type="ECO:0000313" key="2">
    <source>
        <dbReference type="EMBL" id="KRX20595.1"/>
    </source>
</evidence>
<feature type="compositionally biased region" description="Basic and acidic residues" evidence="1">
    <location>
        <begin position="1"/>
        <end position="10"/>
    </location>
</feature>
<reference evidence="2 3" key="1">
    <citation type="submission" date="2015-01" db="EMBL/GenBank/DDBJ databases">
        <title>Evolution of Trichinella species and genotypes.</title>
        <authorList>
            <person name="Korhonen P.K."/>
            <person name="Edoardo P."/>
            <person name="Giuseppe L.R."/>
            <person name="Gasser R.B."/>
        </authorList>
    </citation>
    <scope>NUCLEOTIDE SEQUENCE [LARGE SCALE GENOMIC DNA]</scope>
    <source>
        <strain evidence="2">ISS37</strain>
    </source>
</reference>
<name>A0A0V0S1F4_9BILA</name>
<feature type="region of interest" description="Disordered" evidence="1">
    <location>
        <begin position="1"/>
        <end position="23"/>
    </location>
</feature>
<protein>
    <submittedName>
        <fullName evidence="2">Uncharacterized protein</fullName>
    </submittedName>
</protein>
<feature type="compositionally biased region" description="Polar residues" evidence="1">
    <location>
        <begin position="11"/>
        <end position="22"/>
    </location>
</feature>
<dbReference type="AlphaFoldDB" id="A0A0V0S1F4"/>
<organism evidence="2 3">
    <name type="scientific">Trichinella nelsoni</name>
    <dbReference type="NCBI Taxonomy" id="6336"/>
    <lineage>
        <taxon>Eukaryota</taxon>
        <taxon>Metazoa</taxon>
        <taxon>Ecdysozoa</taxon>
        <taxon>Nematoda</taxon>
        <taxon>Enoplea</taxon>
        <taxon>Dorylaimia</taxon>
        <taxon>Trichinellida</taxon>
        <taxon>Trichinellidae</taxon>
        <taxon>Trichinella</taxon>
    </lineage>
</organism>
<dbReference type="Proteomes" id="UP000054630">
    <property type="component" value="Unassembled WGS sequence"/>
</dbReference>
<accession>A0A0V0S1F4</accession>
<dbReference type="EMBL" id="JYDL01000047">
    <property type="protein sequence ID" value="KRX20595.1"/>
    <property type="molecule type" value="Genomic_DNA"/>
</dbReference>
<proteinExistence type="predicted"/>
<sequence length="148" mass="16464">MEHGQDEHSTVEASSIPEENSSLGIGGGGKIIWKLEKGLKWMRDEEKQKKERVGTASRTGLCFSLYDARASAPNTTPANAAQLAGGESERCSMESEFGGFYLPKIAEMRRYERGVWSTIAYEPQSEEIITQHAQTAIIKFRAAYLIFD</sequence>
<gene>
    <name evidence="2" type="ORF">T07_11295</name>
</gene>
<comment type="caution">
    <text evidence="2">The sequence shown here is derived from an EMBL/GenBank/DDBJ whole genome shotgun (WGS) entry which is preliminary data.</text>
</comment>
<evidence type="ECO:0000313" key="3">
    <source>
        <dbReference type="Proteomes" id="UP000054630"/>
    </source>
</evidence>
<keyword evidence="3" id="KW-1185">Reference proteome</keyword>